<organism evidence="2 3">
    <name type="scientific">Phyllobacterium salinisoli</name>
    <dbReference type="NCBI Taxonomy" id="1899321"/>
    <lineage>
        <taxon>Bacteria</taxon>
        <taxon>Pseudomonadati</taxon>
        <taxon>Pseudomonadota</taxon>
        <taxon>Alphaproteobacteria</taxon>
        <taxon>Hyphomicrobiales</taxon>
        <taxon>Phyllobacteriaceae</taxon>
        <taxon>Phyllobacterium</taxon>
    </lineage>
</organism>
<accession>A0A368K9P7</accession>
<evidence type="ECO:0000313" key="2">
    <source>
        <dbReference type="EMBL" id="RCS25122.1"/>
    </source>
</evidence>
<dbReference type="Proteomes" id="UP000253420">
    <property type="component" value="Unassembled WGS sequence"/>
</dbReference>
<evidence type="ECO:0000256" key="1">
    <source>
        <dbReference type="SAM" id="MobiDB-lite"/>
    </source>
</evidence>
<feature type="region of interest" description="Disordered" evidence="1">
    <location>
        <begin position="1"/>
        <end position="22"/>
    </location>
</feature>
<protein>
    <submittedName>
        <fullName evidence="2">Uncharacterized protein</fullName>
    </submittedName>
</protein>
<gene>
    <name evidence="2" type="ORF">DUT91_06770</name>
</gene>
<sequence length="118" mass="12536">MQLRETRIIPATTSGQSPSVEFLGGKGERVTVKFAAGEDIENANRESLISKATLLLAELVNADTAGDLDKKGADHRSDERTADPGELEEQLQEGLEDTFPGSDPVSVTSTGIPGKPKE</sequence>
<feature type="compositionally biased region" description="Acidic residues" evidence="1">
    <location>
        <begin position="85"/>
        <end position="96"/>
    </location>
</feature>
<proteinExistence type="predicted"/>
<comment type="caution">
    <text evidence="2">The sequence shown here is derived from an EMBL/GenBank/DDBJ whole genome shotgun (WGS) entry which is preliminary data.</text>
</comment>
<name>A0A368K9P7_9HYPH</name>
<dbReference type="EMBL" id="QOZG01000002">
    <property type="protein sequence ID" value="RCS25122.1"/>
    <property type="molecule type" value="Genomic_DNA"/>
</dbReference>
<feature type="region of interest" description="Disordered" evidence="1">
    <location>
        <begin position="64"/>
        <end position="118"/>
    </location>
</feature>
<keyword evidence="3" id="KW-1185">Reference proteome</keyword>
<dbReference type="AlphaFoldDB" id="A0A368K9P7"/>
<feature type="compositionally biased region" description="Basic and acidic residues" evidence="1">
    <location>
        <begin position="67"/>
        <end position="83"/>
    </location>
</feature>
<dbReference type="OrthoDB" id="8101208at2"/>
<dbReference type="RefSeq" id="WP_114439566.1">
    <property type="nucleotide sequence ID" value="NZ_QOZG01000002.1"/>
</dbReference>
<evidence type="ECO:0000313" key="3">
    <source>
        <dbReference type="Proteomes" id="UP000253420"/>
    </source>
</evidence>
<reference evidence="2 3" key="1">
    <citation type="submission" date="2018-07" db="EMBL/GenBank/DDBJ databases">
        <title>The draft genome of Phyllobacterium salinisoli.</title>
        <authorList>
            <person name="Liu L."/>
            <person name="Li L."/>
            <person name="Zhang X."/>
            <person name="Liang L."/>
        </authorList>
    </citation>
    <scope>NUCLEOTIDE SEQUENCE [LARGE SCALE GENOMIC DNA]</scope>
    <source>
        <strain evidence="2 3">LLAN61</strain>
    </source>
</reference>